<feature type="domain" description="CopZ zinc binding" evidence="2">
    <location>
        <begin position="3"/>
        <end position="53"/>
    </location>
</feature>
<dbReference type="Pfam" id="PF04324">
    <property type="entry name" value="Fer2_BFD"/>
    <property type="match status" value="1"/>
</dbReference>
<evidence type="ECO:0008006" key="5">
    <source>
        <dbReference type="Google" id="ProtNLM"/>
    </source>
</evidence>
<keyword evidence="4" id="KW-1185">Reference proteome</keyword>
<dbReference type="InterPro" id="IPR040890">
    <property type="entry name" value="Znf_CopZ"/>
</dbReference>
<sequence length="128" mass="14760">MLGKAVPNETVANLVKMNKSPINECKDYTICLNSKCKVAYFSEEDMLLTKDIKVPIWYKDDATEKYACYCNRVTIDEVKNATIENNVKNLKELMNYTNVMKNGQCKKNHPFGKCCSTELNKLIEKYKN</sequence>
<dbReference type="InterPro" id="IPR007419">
    <property type="entry name" value="BFD-like_2Fe2S-bd_dom"/>
</dbReference>
<gene>
    <name evidence="3" type="ORF">HLPR_03860</name>
</gene>
<feature type="domain" description="BFD-like [2Fe-2S]-binding" evidence="1">
    <location>
        <begin position="68"/>
        <end position="124"/>
    </location>
</feature>
<accession>A0AAU9ESN9</accession>
<dbReference type="Proteomes" id="UP001321786">
    <property type="component" value="Chromosome"/>
</dbReference>
<protein>
    <recommendedName>
        <fullName evidence="5">(2Fe-2S)-binding protein</fullName>
    </recommendedName>
</protein>
<evidence type="ECO:0000313" key="4">
    <source>
        <dbReference type="Proteomes" id="UP001321786"/>
    </source>
</evidence>
<proteinExistence type="predicted"/>
<evidence type="ECO:0000313" key="3">
    <source>
        <dbReference type="EMBL" id="BEP28055.1"/>
    </source>
</evidence>
<name>A0AAU9ESN9_9FIRM</name>
<dbReference type="InterPro" id="IPR041854">
    <property type="entry name" value="BFD-like_2Fe2S-bd_dom_sf"/>
</dbReference>
<organism evidence="3 4">
    <name type="scientific">Helicovermis profundi</name>
    <dbReference type="NCBI Taxonomy" id="3065157"/>
    <lineage>
        <taxon>Bacteria</taxon>
        <taxon>Bacillati</taxon>
        <taxon>Bacillota</taxon>
        <taxon>Clostridia</taxon>
        <taxon>Helicovermis</taxon>
    </lineage>
</organism>
<dbReference type="Pfam" id="PF18423">
    <property type="entry name" value="zf_CopZ"/>
    <property type="match status" value="1"/>
</dbReference>
<dbReference type="EMBL" id="AP028654">
    <property type="protein sequence ID" value="BEP28055.1"/>
    <property type="molecule type" value="Genomic_DNA"/>
</dbReference>
<dbReference type="KEGG" id="hprf:HLPR_03860"/>
<dbReference type="Gene3D" id="2.20.25.270">
    <property type="match status" value="1"/>
</dbReference>
<evidence type="ECO:0000259" key="2">
    <source>
        <dbReference type="Pfam" id="PF18423"/>
    </source>
</evidence>
<dbReference type="Gene3D" id="1.10.10.1100">
    <property type="entry name" value="BFD-like [2Fe-2S]-binding domain"/>
    <property type="match status" value="1"/>
</dbReference>
<dbReference type="AlphaFoldDB" id="A0AAU9ESN9"/>
<reference evidence="3 4" key="1">
    <citation type="submission" date="2023-08" db="EMBL/GenBank/DDBJ databases">
        <title>Helicovermis profunda gen. nov., sp. nov., a novel mesophilic, fermentative bacterium within the Bacillota from a deep-sea hydrothermal vent chimney.</title>
        <authorList>
            <person name="Miyazaki U."/>
            <person name="Mizutani D."/>
            <person name="Hashimoto Y."/>
            <person name="Tame A."/>
            <person name="Sawayama S."/>
            <person name="Miyazaki J."/>
            <person name="Takai K."/>
            <person name="Nakagawa S."/>
        </authorList>
    </citation>
    <scope>NUCLEOTIDE SEQUENCE [LARGE SCALE GENOMIC DNA]</scope>
    <source>
        <strain evidence="3 4">S502</strain>
    </source>
</reference>
<evidence type="ECO:0000259" key="1">
    <source>
        <dbReference type="Pfam" id="PF04324"/>
    </source>
</evidence>